<dbReference type="Gene3D" id="3.40.640.10">
    <property type="entry name" value="Type I PLP-dependent aspartate aminotransferase-like (Major domain)"/>
    <property type="match status" value="1"/>
</dbReference>
<organism evidence="5 6">
    <name type="scientific">Candidatus Ruania gallistercoris</name>
    <dbReference type="NCBI Taxonomy" id="2838746"/>
    <lineage>
        <taxon>Bacteria</taxon>
        <taxon>Bacillati</taxon>
        <taxon>Actinomycetota</taxon>
        <taxon>Actinomycetes</taxon>
        <taxon>Micrococcales</taxon>
        <taxon>Ruaniaceae</taxon>
        <taxon>Ruania</taxon>
    </lineage>
</organism>
<keyword evidence="5" id="KW-0808">Transferase</keyword>
<dbReference type="Proteomes" id="UP000824037">
    <property type="component" value="Unassembled WGS sequence"/>
</dbReference>
<dbReference type="Pfam" id="PF01041">
    <property type="entry name" value="DegT_DnrJ_EryC1"/>
    <property type="match status" value="1"/>
</dbReference>
<dbReference type="GO" id="GO:0008483">
    <property type="term" value="F:transaminase activity"/>
    <property type="evidence" value="ECO:0007669"/>
    <property type="project" value="UniProtKB-KW"/>
</dbReference>
<feature type="modified residue" description="N6-(pyridoxal phosphate)lysine" evidence="3">
    <location>
        <position position="198"/>
    </location>
</feature>
<evidence type="ECO:0000313" key="5">
    <source>
        <dbReference type="EMBL" id="HIZ35442.1"/>
    </source>
</evidence>
<dbReference type="AlphaFoldDB" id="A0A9D2EDL4"/>
<evidence type="ECO:0000313" key="6">
    <source>
        <dbReference type="Proteomes" id="UP000824037"/>
    </source>
</evidence>
<name>A0A9D2EDL4_9MICO</name>
<dbReference type="InterPro" id="IPR015422">
    <property type="entry name" value="PyrdxlP-dep_Trfase_small"/>
</dbReference>
<comment type="cofactor">
    <cofactor evidence="1">
        <name>pyridoxal 5'-phosphate</name>
        <dbReference type="ChEBI" id="CHEBI:597326"/>
    </cofactor>
</comment>
<dbReference type="PIRSF" id="PIRSF000390">
    <property type="entry name" value="PLP_StrS"/>
    <property type="match status" value="1"/>
</dbReference>
<dbReference type="SUPFAM" id="SSF53383">
    <property type="entry name" value="PLP-dependent transferases"/>
    <property type="match status" value="1"/>
</dbReference>
<protein>
    <submittedName>
        <fullName evidence="5">DegT/DnrJ/EryC1/StrS family aminotransferase</fullName>
    </submittedName>
</protein>
<dbReference type="Gene3D" id="3.90.1150.10">
    <property type="entry name" value="Aspartate Aminotransferase, domain 1"/>
    <property type="match status" value="1"/>
</dbReference>
<evidence type="ECO:0000256" key="2">
    <source>
        <dbReference type="PIRSR" id="PIRSR000390-1"/>
    </source>
</evidence>
<dbReference type="PANTHER" id="PTHR30244:SF34">
    <property type="entry name" value="DTDP-4-AMINO-4,6-DIDEOXYGALACTOSE TRANSAMINASE"/>
    <property type="match status" value="1"/>
</dbReference>
<feature type="active site" description="Proton acceptor" evidence="2">
    <location>
        <position position="198"/>
    </location>
</feature>
<dbReference type="InterPro" id="IPR000653">
    <property type="entry name" value="DegT/StrS_aminotransferase"/>
</dbReference>
<dbReference type="GO" id="GO:0000271">
    <property type="term" value="P:polysaccharide biosynthetic process"/>
    <property type="evidence" value="ECO:0007669"/>
    <property type="project" value="TreeGrafter"/>
</dbReference>
<dbReference type="CDD" id="cd00616">
    <property type="entry name" value="AHBA_syn"/>
    <property type="match status" value="1"/>
</dbReference>
<gene>
    <name evidence="5" type="ORF">H9815_06665</name>
</gene>
<keyword evidence="5" id="KW-0032">Aminotransferase</keyword>
<reference evidence="5" key="2">
    <citation type="submission" date="2021-04" db="EMBL/GenBank/DDBJ databases">
        <authorList>
            <person name="Gilroy R."/>
        </authorList>
    </citation>
    <scope>NUCLEOTIDE SEQUENCE</scope>
    <source>
        <strain evidence="5">ChiGjej4B4-7305</strain>
    </source>
</reference>
<dbReference type="InterPro" id="IPR015424">
    <property type="entry name" value="PyrdxlP-dep_Trfase"/>
</dbReference>
<keyword evidence="3 4" id="KW-0663">Pyridoxal phosphate</keyword>
<dbReference type="PANTHER" id="PTHR30244">
    <property type="entry name" value="TRANSAMINASE"/>
    <property type="match status" value="1"/>
</dbReference>
<evidence type="ECO:0000256" key="3">
    <source>
        <dbReference type="PIRSR" id="PIRSR000390-2"/>
    </source>
</evidence>
<dbReference type="GO" id="GO:0030170">
    <property type="term" value="F:pyridoxal phosphate binding"/>
    <property type="evidence" value="ECO:0007669"/>
    <property type="project" value="TreeGrafter"/>
</dbReference>
<evidence type="ECO:0000256" key="4">
    <source>
        <dbReference type="RuleBase" id="RU004508"/>
    </source>
</evidence>
<comment type="caution">
    <text evidence="5">The sequence shown here is derived from an EMBL/GenBank/DDBJ whole genome shotgun (WGS) entry which is preliminary data.</text>
</comment>
<sequence>MSELAVQGGTPALQGLGDFPAWPQPDAAEERALLEVYRSGKWGSTAGQVVAEFEQEFAQYQDAAHGTALVNGTLAIVAALRACGVGLGDEVIVPPYTFIATASAALFLGAVPVFADVDPQTHLLDPTASAAAITERTRAIVPVHLAGRAADMDAFRELGRAHGIAVIEDCAQAIGTRFRGRAVGSFGDVGTFSFQSSKNISAGEGGLVTTSDPALADALYSLVNVGRVRGGGWYQHQHVGYNLRLTEFQAAVLRPQLRRHPADQELRESRSQQLRAELAQVEGVQLAPPDPDLTSHGHHLFILRLPELGRLGLRDAAVHALAAEGVHASPGYVPLHRNEAVITEARQVAARLGQPYPEAPCPQAELVSTDTIWFPHRYLSGTEEQTQALAAAIAKVARSAAELGSGAAAVK</sequence>
<evidence type="ECO:0000256" key="1">
    <source>
        <dbReference type="ARBA" id="ARBA00001933"/>
    </source>
</evidence>
<dbReference type="InterPro" id="IPR015421">
    <property type="entry name" value="PyrdxlP-dep_Trfase_major"/>
</dbReference>
<comment type="similarity">
    <text evidence="4">Belongs to the DegT/DnrJ/EryC1 family.</text>
</comment>
<dbReference type="EMBL" id="DXBY01000111">
    <property type="protein sequence ID" value="HIZ35442.1"/>
    <property type="molecule type" value="Genomic_DNA"/>
</dbReference>
<accession>A0A9D2EDL4</accession>
<reference evidence="5" key="1">
    <citation type="journal article" date="2021" name="PeerJ">
        <title>Extensive microbial diversity within the chicken gut microbiome revealed by metagenomics and culture.</title>
        <authorList>
            <person name="Gilroy R."/>
            <person name="Ravi A."/>
            <person name="Getino M."/>
            <person name="Pursley I."/>
            <person name="Horton D.L."/>
            <person name="Alikhan N.F."/>
            <person name="Baker D."/>
            <person name="Gharbi K."/>
            <person name="Hall N."/>
            <person name="Watson M."/>
            <person name="Adriaenssens E.M."/>
            <person name="Foster-Nyarko E."/>
            <person name="Jarju S."/>
            <person name="Secka A."/>
            <person name="Antonio M."/>
            <person name="Oren A."/>
            <person name="Chaudhuri R.R."/>
            <person name="La Ragione R."/>
            <person name="Hildebrand F."/>
            <person name="Pallen M.J."/>
        </authorList>
    </citation>
    <scope>NUCLEOTIDE SEQUENCE</scope>
    <source>
        <strain evidence="5">ChiGjej4B4-7305</strain>
    </source>
</reference>
<proteinExistence type="inferred from homology"/>